<proteinExistence type="predicted"/>
<organism evidence="3 4">
    <name type="scientific">Cyanobium gracile UHCC 0139</name>
    <dbReference type="NCBI Taxonomy" id="3110308"/>
    <lineage>
        <taxon>Bacteria</taxon>
        <taxon>Bacillati</taxon>
        <taxon>Cyanobacteriota</taxon>
        <taxon>Cyanophyceae</taxon>
        <taxon>Synechococcales</taxon>
        <taxon>Prochlorococcaceae</taxon>
        <taxon>Cyanobium</taxon>
    </lineage>
</organism>
<keyword evidence="4" id="KW-1185">Reference proteome</keyword>
<keyword evidence="2" id="KW-1133">Transmembrane helix</keyword>
<evidence type="ECO:0000313" key="3">
    <source>
        <dbReference type="EMBL" id="MEA5390694.1"/>
    </source>
</evidence>
<sequence length="228" mass="24031">MNQGSDQSHPAPDASDPYERLGVPPDASFDTVQEAKLARLKEAGDDPMVRSRIEAAYDAVLMDRLKERQQGRVSSAARSASQREQASPPPSRPALSALPSLPQLPPSRLPRPSFSLPRLQFASGRELWFPLAADGLLLVLLVLMPGAAPELLTALATGVTLLNLQRRNGRFLAAVGWSFALLCLGLVLGGLLAGGLGPSLGSGLPVTTLQLQSIPAILLLLLGALLIA</sequence>
<dbReference type="Pfam" id="PF11833">
    <property type="entry name" value="CPP1-like"/>
    <property type="match status" value="1"/>
</dbReference>
<feature type="region of interest" description="Disordered" evidence="1">
    <location>
        <begin position="68"/>
        <end position="106"/>
    </location>
</feature>
<reference evidence="3 4" key="1">
    <citation type="submission" date="2023-12" db="EMBL/GenBank/DDBJ databases">
        <title>Baltic Sea Cyanobacteria.</title>
        <authorList>
            <person name="Delbaje E."/>
            <person name="Fewer D.P."/>
            <person name="Shishido T.K."/>
        </authorList>
    </citation>
    <scope>NUCLEOTIDE SEQUENCE [LARGE SCALE GENOMIC DNA]</scope>
    <source>
        <strain evidence="3 4">UHCC 0139</strain>
    </source>
</reference>
<feature type="transmembrane region" description="Helical" evidence="2">
    <location>
        <begin position="136"/>
        <end position="164"/>
    </location>
</feature>
<dbReference type="PANTHER" id="PTHR33372:SF2">
    <property type="entry name" value="PROTEIN CHAPERONE-LIKE PROTEIN OF POR1, CHLOROPLASTIC"/>
    <property type="match status" value="1"/>
</dbReference>
<gene>
    <name evidence="3" type="ORF">VB738_05395</name>
</gene>
<keyword evidence="2" id="KW-0472">Membrane</keyword>
<protein>
    <submittedName>
        <fullName evidence="3">CPP1-like family protein</fullName>
    </submittedName>
</protein>
<feature type="transmembrane region" description="Helical" evidence="2">
    <location>
        <begin position="171"/>
        <end position="197"/>
    </location>
</feature>
<feature type="compositionally biased region" description="Low complexity" evidence="1">
    <location>
        <begin position="71"/>
        <end position="86"/>
    </location>
</feature>
<evidence type="ECO:0000256" key="1">
    <source>
        <dbReference type="SAM" id="MobiDB-lite"/>
    </source>
</evidence>
<evidence type="ECO:0000256" key="2">
    <source>
        <dbReference type="SAM" id="Phobius"/>
    </source>
</evidence>
<keyword evidence="2" id="KW-0812">Transmembrane</keyword>
<name>A0ABU5RSH4_9CYAN</name>
<dbReference type="EMBL" id="JAYGHX010000002">
    <property type="protein sequence ID" value="MEA5390694.1"/>
    <property type="molecule type" value="Genomic_DNA"/>
</dbReference>
<dbReference type="Proteomes" id="UP001304461">
    <property type="component" value="Unassembled WGS sequence"/>
</dbReference>
<dbReference type="InterPro" id="IPR021788">
    <property type="entry name" value="CPP1-like"/>
</dbReference>
<accession>A0ABU5RSH4</accession>
<feature type="transmembrane region" description="Helical" evidence="2">
    <location>
        <begin position="209"/>
        <end position="227"/>
    </location>
</feature>
<feature type="compositionally biased region" description="Basic and acidic residues" evidence="1">
    <location>
        <begin position="36"/>
        <end position="45"/>
    </location>
</feature>
<dbReference type="RefSeq" id="WP_323304768.1">
    <property type="nucleotide sequence ID" value="NZ_JAYGHX010000002.1"/>
</dbReference>
<evidence type="ECO:0000313" key="4">
    <source>
        <dbReference type="Proteomes" id="UP001304461"/>
    </source>
</evidence>
<comment type="caution">
    <text evidence="3">The sequence shown here is derived from an EMBL/GenBank/DDBJ whole genome shotgun (WGS) entry which is preliminary data.</text>
</comment>
<feature type="region of interest" description="Disordered" evidence="1">
    <location>
        <begin position="1"/>
        <end position="45"/>
    </location>
</feature>
<dbReference type="PANTHER" id="PTHR33372">
    <property type="match status" value="1"/>
</dbReference>